<keyword evidence="2" id="KW-1003">Cell membrane</keyword>
<gene>
    <name evidence="15" type="ORF">C2E15_12480</name>
</gene>
<accession>A0A2L0IGW0</accession>
<dbReference type="Pfam" id="PF00672">
    <property type="entry name" value="HAMP"/>
    <property type="match status" value="1"/>
</dbReference>
<proteinExistence type="inferred from homology"/>
<dbReference type="InterPro" id="IPR035440">
    <property type="entry name" value="4HB_MCP_dom_sf"/>
</dbReference>
<dbReference type="PROSITE" id="PS50111">
    <property type="entry name" value="CHEMOTAXIS_TRANSDUC_2"/>
    <property type="match status" value="1"/>
</dbReference>
<keyword evidence="3" id="KW-0488">Methylation</keyword>
<evidence type="ECO:0000313" key="15">
    <source>
        <dbReference type="EMBL" id="AUX93811.1"/>
    </source>
</evidence>
<evidence type="ECO:0000256" key="10">
    <source>
        <dbReference type="ARBA" id="ARBA00029447"/>
    </source>
</evidence>
<dbReference type="SUPFAM" id="SSF58104">
    <property type="entry name" value="Methyl-accepting chemotaxis protein (MCP) signaling domain"/>
    <property type="match status" value="1"/>
</dbReference>
<keyword evidence="4" id="KW-0145">Chemotaxis</keyword>
<evidence type="ECO:0000256" key="9">
    <source>
        <dbReference type="ARBA" id="ARBA00023224"/>
    </source>
</evidence>
<evidence type="ECO:0000256" key="4">
    <source>
        <dbReference type="ARBA" id="ARBA00022500"/>
    </source>
</evidence>
<organism evidence="15 16">
    <name type="scientific">Mixta gaviniae</name>
    <dbReference type="NCBI Taxonomy" id="665914"/>
    <lineage>
        <taxon>Bacteria</taxon>
        <taxon>Pseudomonadati</taxon>
        <taxon>Pseudomonadota</taxon>
        <taxon>Gammaproteobacteria</taxon>
        <taxon>Enterobacterales</taxon>
        <taxon>Erwiniaceae</taxon>
        <taxon>Mixta</taxon>
    </lineage>
</organism>
<dbReference type="InterPro" id="IPR051310">
    <property type="entry name" value="MCP_chemotaxis"/>
</dbReference>
<dbReference type="CDD" id="cd11386">
    <property type="entry name" value="MCP_signal"/>
    <property type="match status" value="1"/>
</dbReference>
<dbReference type="FunFam" id="1.10.287.950:FF:000001">
    <property type="entry name" value="Methyl-accepting chemotaxis sensory transducer"/>
    <property type="match status" value="1"/>
</dbReference>
<evidence type="ECO:0000256" key="7">
    <source>
        <dbReference type="ARBA" id="ARBA00022989"/>
    </source>
</evidence>
<dbReference type="GO" id="GO:0004888">
    <property type="term" value="F:transmembrane signaling receptor activity"/>
    <property type="evidence" value="ECO:0007669"/>
    <property type="project" value="InterPro"/>
</dbReference>
<dbReference type="GO" id="GO:0005886">
    <property type="term" value="C:plasma membrane"/>
    <property type="evidence" value="ECO:0007669"/>
    <property type="project" value="UniProtKB-SubCell"/>
</dbReference>
<dbReference type="GO" id="GO:0006935">
    <property type="term" value="P:chemotaxis"/>
    <property type="evidence" value="ECO:0007669"/>
    <property type="project" value="UniProtKB-KW"/>
</dbReference>
<dbReference type="RefSeq" id="WP_104957651.1">
    <property type="nucleotide sequence ID" value="NZ_CP026377.1"/>
</dbReference>
<evidence type="ECO:0000256" key="12">
    <source>
        <dbReference type="SAM" id="Phobius"/>
    </source>
</evidence>
<name>A0A2L0IGW0_9GAMM</name>
<evidence type="ECO:0000259" key="13">
    <source>
        <dbReference type="PROSITE" id="PS50111"/>
    </source>
</evidence>
<feature type="domain" description="Methyl-accepting transducer" evidence="13">
    <location>
        <begin position="272"/>
        <end position="501"/>
    </location>
</feature>
<dbReference type="CDD" id="cd19407">
    <property type="entry name" value="Tar_Tsr_sensor"/>
    <property type="match status" value="1"/>
</dbReference>
<keyword evidence="8 12" id="KW-0472">Membrane</keyword>
<dbReference type="SMART" id="SM00304">
    <property type="entry name" value="HAMP"/>
    <property type="match status" value="1"/>
</dbReference>
<keyword evidence="6 12" id="KW-0812">Transmembrane</keyword>
<evidence type="ECO:0000256" key="3">
    <source>
        <dbReference type="ARBA" id="ARBA00022481"/>
    </source>
</evidence>
<keyword evidence="5" id="KW-0997">Cell inner membrane</keyword>
<sequence length="554" mass="59688">MFKNMKIVTVLFLILAIFGVMQLATNGLYFNAVRENRASIATEQTDSARRNQLHQLWASLLQTRSSLNRAALRINMFSTENNTDAEADALLALATRQLADADAKFAEFQNMKQLNMQKPDHLALIENYTNLHQKLQELNAFLSKRDIQSALAQPTQRYQEAFEQAYNDWLTKNREKAREGLLESEENYNESLGLAIMMLLLITVALGGMWIILQRILLRPLNHAMGHINRITEGDLTAKIDIQSRNEMGQLAASLRTMQQSLARTVRDVRSGADVIYTSASKISLDSGDLASRTEQQAASLEETAASMEELTATVKQNADNARQASQLALSASETAQKGGKVVDGVVQTMSEIAESSKKIADIISVIDGIAFQTNILALNAAVEAARAGEQGRGFAVVAGEVRSLAQRSAQAAKEIKDLIVDSVSCVDTGSVLVNSAGETMSEIVSAVNRVTDIMGEIAAASDEQSRGIEQVGQAVTEMDGVTQQNASLVEASAAAAAALEEQASRLGKAVAVFNLPAGEAVAREAHATPALTLKPAVGQEKPAAAAGENWVTF</sequence>
<comment type="similarity">
    <text evidence="10">Belongs to the methyl-accepting chemotaxis (MCP) protein family.</text>
</comment>
<dbReference type="InterPro" id="IPR003122">
    <property type="entry name" value="Tar_rcpt_lig-bd"/>
</dbReference>
<keyword evidence="9 11" id="KW-0807">Transducer</keyword>
<evidence type="ECO:0000256" key="6">
    <source>
        <dbReference type="ARBA" id="ARBA00022692"/>
    </source>
</evidence>
<keyword evidence="16" id="KW-1185">Reference proteome</keyword>
<comment type="subcellular location">
    <subcellularLocation>
        <location evidence="1">Cell inner membrane</location>
        <topology evidence="1">Multi-pass membrane protein</topology>
    </subcellularLocation>
</comment>
<reference evidence="15 16" key="1">
    <citation type="submission" date="2018-01" db="EMBL/GenBank/DDBJ databases">
        <title>Complete and assembled Genome of Pantoea gaviniae DSM22758T.</title>
        <authorList>
            <person name="Stevens M.J.A."/>
            <person name="Zurfluh K."/>
            <person name="Stephan R."/>
        </authorList>
    </citation>
    <scope>NUCLEOTIDE SEQUENCE [LARGE SCALE GENOMIC DNA]</scope>
    <source>
        <strain evidence="15 16">DSM 22758</strain>
    </source>
</reference>
<dbReference type="InterPro" id="IPR003660">
    <property type="entry name" value="HAMP_dom"/>
</dbReference>
<evidence type="ECO:0000313" key="16">
    <source>
        <dbReference type="Proteomes" id="UP000238365"/>
    </source>
</evidence>
<dbReference type="CDD" id="cd06225">
    <property type="entry name" value="HAMP"/>
    <property type="match status" value="1"/>
</dbReference>
<dbReference type="Pfam" id="PF00015">
    <property type="entry name" value="MCPsignal"/>
    <property type="match status" value="1"/>
</dbReference>
<evidence type="ECO:0000256" key="11">
    <source>
        <dbReference type="PROSITE-ProRule" id="PRU00284"/>
    </source>
</evidence>
<dbReference type="SMART" id="SM00319">
    <property type="entry name" value="TarH"/>
    <property type="match status" value="1"/>
</dbReference>
<dbReference type="PROSITE" id="PS50885">
    <property type="entry name" value="HAMP"/>
    <property type="match status" value="1"/>
</dbReference>
<evidence type="ECO:0000256" key="2">
    <source>
        <dbReference type="ARBA" id="ARBA00022475"/>
    </source>
</evidence>
<dbReference type="Gene3D" id="1.10.287.950">
    <property type="entry name" value="Methyl-accepting chemotaxis protein"/>
    <property type="match status" value="1"/>
</dbReference>
<feature type="transmembrane region" description="Helical" evidence="12">
    <location>
        <begin position="192"/>
        <end position="213"/>
    </location>
</feature>
<dbReference type="Gene3D" id="1.20.120.30">
    <property type="entry name" value="Aspartate receptor, ligand-binding domain"/>
    <property type="match status" value="1"/>
</dbReference>
<dbReference type="InterPro" id="IPR004089">
    <property type="entry name" value="MCPsignal_dom"/>
</dbReference>
<dbReference type="SMART" id="SM00283">
    <property type="entry name" value="MA"/>
    <property type="match status" value="1"/>
</dbReference>
<evidence type="ECO:0000256" key="8">
    <source>
        <dbReference type="ARBA" id="ARBA00023136"/>
    </source>
</evidence>
<dbReference type="Proteomes" id="UP000238365">
    <property type="component" value="Chromosome"/>
</dbReference>
<dbReference type="PANTHER" id="PTHR43531:SF14">
    <property type="entry name" value="METHYL-ACCEPTING CHEMOTAXIS PROTEIN I-RELATED"/>
    <property type="match status" value="1"/>
</dbReference>
<dbReference type="AlphaFoldDB" id="A0A2L0IGW0"/>
<dbReference type="PRINTS" id="PR00260">
    <property type="entry name" value="CHEMTRNSDUCR"/>
</dbReference>
<evidence type="ECO:0000256" key="5">
    <source>
        <dbReference type="ARBA" id="ARBA00022519"/>
    </source>
</evidence>
<dbReference type="KEGG" id="pgz:C2E15_12480"/>
<keyword evidence="7 12" id="KW-1133">Transmembrane helix</keyword>
<dbReference type="SUPFAM" id="SSF47170">
    <property type="entry name" value="Aspartate receptor, ligand-binding domain"/>
    <property type="match status" value="1"/>
</dbReference>
<evidence type="ECO:0000259" key="14">
    <source>
        <dbReference type="PROSITE" id="PS50885"/>
    </source>
</evidence>
<protein>
    <submittedName>
        <fullName evidence="15">Methyl-accepting chemotaxis protein II</fullName>
    </submittedName>
</protein>
<dbReference type="GO" id="GO:0007165">
    <property type="term" value="P:signal transduction"/>
    <property type="evidence" value="ECO:0007669"/>
    <property type="project" value="UniProtKB-KW"/>
</dbReference>
<evidence type="ECO:0000256" key="1">
    <source>
        <dbReference type="ARBA" id="ARBA00004429"/>
    </source>
</evidence>
<feature type="domain" description="HAMP" evidence="14">
    <location>
        <begin position="215"/>
        <end position="267"/>
    </location>
</feature>
<dbReference type="EMBL" id="CP026377">
    <property type="protein sequence ID" value="AUX93811.1"/>
    <property type="molecule type" value="Genomic_DNA"/>
</dbReference>
<dbReference type="InterPro" id="IPR004090">
    <property type="entry name" value="Chemotax_Me-accpt_rcpt"/>
</dbReference>
<dbReference type="PANTHER" id="PTHR43531">
    <property type="entry name" value="PROTEIN ICFG"/>
    <property type="match status" value="1"/>
</dbReference>
<dbReference type="Pfam" id="PF02203">
    <property type="entry name" value="TarH"/>
    <property type="match status" value="1"/>
</dbReference>